<organism evidence="4 5">
    <name type="scientific">Salipaludibacillus aurantiacus</name>
    <dbReference type="NCBI Taxonomy" id="1601833"/>
    <lineage>
        <taxon>Bacteria</taxon>
        <taxon>Bacillati</taxon>
        <taxon>Bacillota</taxon>
        <taxon>Bacilli</taxon>
        <taxon>Bacillales</taxon>
        <taxon>Bacillaceae</taxon>
    </lineage>
</organism>
<name>A0A1H9SHX7_9BACI</name>
<dbReference type="Proteomes" id="UP000198571">
    <property type="component" value="Unassembled WGS sequence"/>
</dbReference>
<dbReference type="SUPFAM" id="SSF51419">
    <property type="entry name" value="PLP-binding barrel"/>
    <property type="match status" value="1"/>
</dbReference>
<dbReference type="Gene3D" id="2.40.37.20">
    <property type="entry name" value="D-serine dehydratase-like domain"/>
    <property type="match status" value="1"/>
</dbReference>
<dbReference type="RefSeq" id="WP_093049112.1">
    <property type="nucleotide sequence ID" value="NZ_FOGT01000004.1"/>
</dbReference>
<dbReference type="OrthoDB" id="9788869at2"/>
<evidence type="ECO:0000259" key="3">
    <source>
        <dbReference type="SMART" id="SM01119"/>
    </source>
</evidence>
<dbReference type="Pfam" id="PF01168">
    <property type="entry name" value="Ala_racemase_N"/>
    <property type="match status" value="1"/>
</dbReference>
<proteinExistence type="inferred from homology"/>
<dbReference type="PANTHER" id="PTHR28004">
    <property type="entry name" value="ZGC:162816-RELATED"/>
    <property type="match status" value="1"/>
</dbReference>
<dbReference type="SMART" id="SM01119">
    <property type="entry name" value="D-ser_dehydrat"/>
    <property type="match status" value="1"/>
</dbReference>
<dbReference type="InterPro" id="IPR001608">
    <property type="entry name" value="Ala_racemase_N"/>
</dbReference>
<evidence type="ECO:0000256" key="2">
    <source>
        <dbReference type="ARBA" id="ARBA00023239"/>
    </source>
</evidence>
<dbReference type="EMBL" id="FOGT01000004">
    <property type="protein sequence ID" value="SER84498.1"/>
    <property type="molecule type" value="Genomic_DNA"/>
</dbReference>
<dbReference type="Pfam" id="PF14031">
    <property type="entry name" value="D-ser_dehydrat"/>
    <property type="match status" value="1"/>
</dbReference>
<feature type="domain" description="D-serine dehydratase-like" evidence="3">
    <location>
        <begin position="251"/>
        <end position="351"/>
    </location>
</feature>
<accession>A0A1H9SHX7</accession>
<reference evidence="5" key="1">
    <citation type="submission" date="2016-10" db="EMBL/GenBank/DDBJ databases">
        <authorList>
            <person name="Varghese N."/>
            <person name="Submissions S."/>
        </authorList>
    </citation>
    <scope>NUCLEOTIDE SEQUENCE [LARGE SCALE GENOMIC DNA]</scope>
    <source>
        <strain evidence="5">S9</strain>
    </source>
</reference>
<dbReference type="InterPro" id="IPR029066">
    <property type="entry name" value="PLP-binding_barrel"/>
</dbReference>
<protein>
    <submittedName>
        <fullName evidence="4">D-serine deaminase, pyridoxal phosphate-dependent</fullName>
    </submittedName>
</protein>
<dbReference type="GO" id="GO:0036088">
    <property type="term" value="P:D-serine catabolic process"/>
    <property type="evidence" value="ECO:0007669"/>
    <property type="project" value="TreeGrafter"/>
</dbReference>
<dbReference type="InterPro" id="IPR051466">
    <property type="entry name" value="D-amino_acid_metab_enzyme"/>
</dbReference>
<evidence type="ECO:0000313" key="5">
    <source>
        <dbReference type="Proteomes" id="UP000198571"/>
    </source>
</evidence>
<gene>
    <name evidence="4" type="ORF">SAMN05518684_104228</name>
</gene>
<evidence type="ECO:0000256" key="1">
    <source>
        <dbReference type="ARBA" id="ARBA00005323"/>
    </source>
</evidence>
<dbReference type="PANTHER" id="PTHR28004:SF2">
    <property type="entry name" value="D-SERINE DEHYDRATASE"/>
    <property type="match status" value="1"/>
</dbReference>
<comment type="similarity">
    <text evidence="1">Belongs to the DSD1 family.</text>
</comment>
<dbReference type="InterPro" id="IPR026956">
    <property type="entry name" value="D-ser_dehydrat-like_dom"/>
</dbReference>
<keyword evidence="2" id="KW-0456">Lyase</keyword>
<dbReference type="STRING" id="1601833.SAMN05518684_104228"/>
<evidence type="ECO:0000313" key="4">
    <source>
        <dbReference type="EMBL" id="SER84498.1"/>
    </source>
</evidence>
<dbReference type="InterPro" id="IPR042208">
    <property type="entry name" value="D-ser_dehydrat-like_sf"/>
</dbReference>
<dbReference type="GO" id="GO:0008721">
    <property type="term" value="F:D-serine ammonia-lyase activity"/>
    <property type="evidence" value="ECO:0007669"/>
    <property type="project" value="TreeGrafter"/>
</dbReference>
<dbReference type="AlphaFoldDB" id="A0A1H9SHX7"/>
<dbReference type="Gene3D" id="3.20.20.10">
    <property type="entry name" value="Alanine racemase"/>
    <property type="match status" value="1"/>
</dbReference>
<keyword evidence="5" id="KW-1185">Reference proteome</keyword>
<sequence length="368" mass="40560">MYETIQTPAILLDEAKLNRNIRRMAAVGEKHRVSVRPHFKTHKSSFIANKQIMAGAAGITVAKVSEAELLLEAGIKDILIAHPLVESEKIKKLFPYQKSARLIFTIDSKEQAEIMNRAADGHMIEVWLKVNSGLNRCGTQPGRETLQLAKDVRVMKGLKLTGLFTHAGHSYGAASRKELEKIAEEEAQSVVESALLCEEHGIEIQNRSIGSTPTFEKGASYEGMTEVRPGNAVFFDRMQMSLNVAKKDEAAVTILTQLVSKRDCRLVFDGGSKAFTTEKGAHGKEGVVGFGEALSNKLLTITRLSEEHGIADLTDENMHLFQDLALGDKIQFIPNHACTAVNLYDSYMMLKENGEIEPLPIDGRGKSQ</sequence>